<evidence type="ECO:0000313" key="3">
    <source>
        <dbReference type="Proteomes" id="UP000041254"/>
    </source>
</evidence>
<feature type="compositionally biased region" description="Low complexity" evidence="1">
    <location>
        <begin position="43"/>
        <end position="74"/>
    </location>
</feature>
<dbReference type="VEuPathDB" id="CryptoDB:Vbra_12202"/>
<gene>
    <name evidence="2" type="ORF">Vbra_12202</name>
</gene>
<feature type="compositionally biased region" description="Basic and acidic residues" evidence="1">
    <location>
        <begin position="1"/>
        <end position="31"/>
    </location>
</feature>
<keyword evidence="3" id="KW-1185">Reference proteome</keyword>
<feature type="compositionally biased region" description="Polar residues" evidence="1">
    <location>
        <begin position="32"/>
        <end position="42"/>
    </location>
</feature>
<feature type="region of interest" description="Disordered" evidence="1">
    <location>
        <begin position="1"/>
        <end position="235"/>
    </location>
</feature>
<sequence length="235" mass="24342">MDAERRQLQDAIRRKKNDIGNKKKAIRDVLQKRSTAIANDSRNAASLSQQPPPSASLNSRSAAPNLAAPSASPPDSHHLSFAQSSAAAAPAAGGVVHQAGQGGRSHGHQYGAVGSREEFSGSSSSSSGRPPIFLPPTEPKKKIPSTAQDTAGVHPNGGLASTQMGASSSRGTAGPAGPGVERPHPFSASPPSGATHLVPGQTRPVRILQRPSNAQRAPGPPAPLRHNKPYYRKKE</sequence>
<organism evidence="2 3">
    <name type="scientific">Vitrella brassicaformis (strain CCMP3155)</name>
    <dbReference type="NCBI Taxonomy" id="1169540"/>
    <lineage>
        <taxon>Eukaryota</taxon>
        <taxon>Sar</taxon>
        <taxon>Alveolata</taxon>
        <taxon>Colpodellida</taxon>
        <taxon>Vitrellaceae</taxon>
        <taxon>Vitrella</taxon>
    </lineage>
</organism>
<dbReference type="EMBL" id="CDMY01000255">
    <property type="protein sequence ID" value="CEL97519.1"/>
    <property type="molecule type" value="Genomic_DNA"/>
</dbReference>
<accession>A0A0G4EKZ7</accession>
<evidence type="ECO:0000256" key="1">
    <source>
        <dbReference type="SAM" id="MobiDB-lite"/>
    </source>
</evidence>
<proteinExistence type="predicted"/>
<protein>
    <submittedName>
        <fullName evidence="2">Uncharacterized protein</fullName>
    </submittedName>
</protein>
<feature type="compositionally biased region" description="Low complexity" evidence="1">
    <location>
        <begin position="82"/>
        <end position="99"/>
    </location>
</feature>
<dbReference type="AlphaFoldDB" id="A0A0G4EKZ7"/>
<dbReference type="InParanoid" id="A0A0G4EKZ7"/>
<feature type="compositionally biased region" description="Basic residues" evidence="1">
    <location>
        <begin position="225"/>
        <end position="235"/>
    </location>
</feature>
<name>A0A0G4EKZ7_VITBC</name>
<feature type="compositionally biased region" description="Polar residues" evidence="1">
    <location>
        <begin position="159"/>
        <end position="171"/>
    </location>
</feature>
<evidence type="ECO:0000313" key="2">
    <source>
        <dbReference type="EMBL" id="CEL97519.1"/>
    </source>
</evidence>
<dbReference type="Proteomes" id="UP000041254">
    <property type="component" value="Unassembled WGS sequence"/>
</dbReference>
<reference evidence="2 3" key="1">
    <citation type="submission" date="2014-11" db="EMBL/GenBank/DDBJ databases">
        <authorList>
            <person name="Zhu J."/>
            <person name="Qi W."/>
            <person name="Song R."/>
        </authorList>
    </citation>
    <scope>NUCLEOTIDE SEQUENCE [LARGE SCALE GENOMIC DNA]</scope>
</reference>